<dbReference type="Proteomes" id="UP000789920">
    <property type="component" value="Unassembled WGS sequence"/>
</dbReference>
<sequence>TSNTHAIKYTRSSNERAMGINIYMRKNLNLTVKNETYQALKQIVPAGQISSLVDNLLQDYLKQKKREQLIAGYKSAAKSKIVREEDKI</sequence>
<accession>A0ACA9RXJ9</accession>
<feature type="non-terminal residue" evidence="1">
    <location>
        <position position="1"/>
    </location>
</feature>
<evidence type="ECO:0000313" key="1">
    <source>
        <dbReference type="EMBL" id="CAG8814723.1"/>
    </source>
</evidence>
<keyword evidence="2" id="KW-1185">Reference proteome</keyword>
<gene>
    <name evidence="1" type="ORF">RPERSI_LOCUS24056</name>
</gene>
<proteinExistence type="predicted"/>
<reference evidence="1" key="1">
    <citation type="submission" date="2021-06" db="EMBL/GenBank/DDBJ databases">
        <authorList>
            <person name="Kallberg Y."/>
            <person name="Tangrot J."/>
            <person name="Rosling A."/>
        </authorList>
    </citation>
    <scope>NUCLEOTIDE SEQUENCE</scope>
    <source>
        <strain evidence="1">MA461A</strain>
    </source>
</reference>
<protein>
    <submittedName>
        <fullName evidence="1">23239_t:CDS:1</fullName>
    </submittedName>
</protein>
<organism evidence="1 2">
    <name type="scientific">Racocetra persica</name>
    <dbReference type="NCBI Taxonomy" id="160502"/>
    <lineage>
        <taxon>Eukaryota</taxon>
        <taxon>Fungi</taxon>
        <taxon>Fungi incertae sedis</taxon>
        <taxon>Mucoromycota</taxon>
        <taxon>Glomeromycotina</taxon>
        <taxon>Glomeromycetes</taxon>
        <taxon>Diversisporales</taxon>
        <taxon>Gigasporaceae</taxon>
        <taxon>Racocetra</taxon>
    </lineage>
</organism>
<name>A0ACA9RXJ9_9GLOM</name>
<comment type="caution">
    <text evidence="1">The sequence shown here is derived from an EMBL/GenBank/DDBJ whole genome shotgun (WGS) entry which is preliminary data.</text>
</comment>
<dbReference type="EMBL" id="CAJVQC010076485">
    <property type="protein sequence ID" value="CAG8814723.1"/>
    <property type="molecule type" value="Genomic_DNA"/>
</dbReference>
<evidence type="ECO:0000313" key="2">
    <source>
        <dbReference type="Proteomes" id="UP000789920"/>
    </source>
</evidence>